<keyword evidence="7" id="KW-0963">Cytoplasm</keyword>
<feature type="binding site" evidence="7 9">
    <location>
        <position position="116"/>
    </location>
    <ligand>
        <name>3-methyl-2-oxobutanoate</name>
        <dbReference type="ChEBI" id="CHEBI:11851"/>
    </ligand>
</feature>
<dbReference type="SUPFAM" id="SSF51621">
    <property type="entry name" value="Phosphoenolpyruvate/pyruvate domain"/>
    <property type="match status" value="1"/>
</dbReference>
<keyword evidence="4 7" id="KW-0566">Pantothenate biosynthesis</keyword>
<evidence type="ECO:0000256" key="8">
    <source>
        <dbReference type="PIRSR" id="PIRSR000388-1"/>
    </source>
</evidence>
<dbReference type="InterPro" id="IPR003700">
    <property type="entry name" value="Pantoate_hydroxy_MeTrfase"/>
</dbReference>
<feature type="binding site" evidence="7 9">
    <location>
        <position position="86"/>
    </location>
    <ligand>
        <name>3-methyl-2-oxobutanoate</name>
        <dbReference type="ChEBI" id="CHEBI:11851"/>
    </ligand>
</feature>
<name>A0A9D2WPC1_9FIRM</name>
<dbReference type="NCBIfam" id="TIGR00222">
    <property type="entry name" value="panB"/>
    <property type="match status" value="1"/>
</dbReference>
<dbReference type="InterPro" id="IPR015813">
    <property type="entry name" value="Pyrv/PenolPyrv_kinase-like_dom"/>
</dbReference>
<comment type="subunit">
    <text evidence="3 7">Homodecamer; pentamer of dimers.</text>
</comment>
<keyword evidence="5 7" id="KW-0808">Transferase</keyword>
<dbReference type="GO" id="GO:0000287">
    <property type="term" value="F:magnesium ion binding"/>
    <property type="evidence" value="ECO:0007669"/>
    <property type="project" value="TreeGrafter"/>
</dbReference>
<dbReference type="OrthoDB" id="9781789at2"/>
<evidence type="ECO:0000256" key="5">
    <source>
        <dbReference type="ARBA" id="ARBA00022679"/>
    </source>
</evidence>
<comment type="catalytic activity">
    <reaction evidence="7">
        <text>(6R)-5,10-methylene-5,6,7,8-tetrahydrofolate + 3-methyl-2-oxobutanoate + H2O = 2-dehydropantoate + (6S)-5,6,7,8-tetrahydrofolate</text>
        <dbReference type="Rhea" id="RHEA:11824"/>
        <dbReference type="ChEBI" id="CHEBI:11561"/>
        <dbReference type="ChEBI" id="CHEBI:11851"/>
        <dbReference type="ChEBI" id="CHEBI:15377"/>
        <dbReference type="ChEBI" id="CHEBI:15636"/>
        <dbReference type="ChEBI" id="CHEBI:57453"/>
        <dbReference type="EC" id="2.1.2.11"/>
    </reaction>
</comment>
<proteinExistence type="inferred from homology"/>
<dbReference type="GO" id="GO:0005737">
    <property type="term" value="C:cytoplasm"/>
    <property type="evidence" value="ECO:0007669"/>
    <property type="project" value="UniProtKB-SubCell"/>
</dbReference>
<comment type="similarity">
    <text evidence="2 7">Belongs to the PanB family.</text>
</comment>
<protein>
    <recommendedName>
        <fullName evidence="7">3-methyl-2-oxobutanoate hydroxymethyltransferase</fullName>
        <ecNumber evidence="7">2.1.2.11</ecNumber>
    </recommendedName>
    <alternativeName>
        <fullName evidence="7">Ketopantoate hydroxymethyltransferase</fullName>
        <shortName evidence="7">KPHMT</shortName>
    </alternativeName>
</protein>
<feature type="binding site" evidence="7 10">
    <location>
        <position position="86"/>
    </location>
    <ligand>
        <name>Mg(2+)</name>
        <dbReference type="ChEBI" id="CHEBI:18420"/>
    </ligand>
</feature>
<dbReference type="GO" id="GO:0003864">
    <property type="term" value="F:3-methyl-2-oxobutanoate hydroxymethyltransferase activity"/>
    <property type="evidence" value="ECO:0007669"/>
    <property type="project" value="UniProtKB-UniRule"/>
</dbReference>
<dbReference type="PIRSF" id="PIRSF000388">
    <property type="entry name" value="Pantoate_hydroxy_MeTrfase"/>
    <property type="match status" value="1"/>
</dbReference>
<evidence type="ECO:0000256" key="4">
    <source>
        <dbReference type="ARBA" id="ARBA00022655"/>
    </source>
</evidence>
<comment type="cofactor">
    <cofactor evidence="7 10">
        <name>Mg(2+)</name>
        <dbReference type="ChEBI" id="CHEBI:18420"/>
    </cofactor>
    <text evidence="7 10">Binds 1 Mg(2+) ion per subunit.</text>
</comment>
<keyword evidence="7 10" id="KW-0479">Metal-binding</keyword>
<feature type="binding site" evidence="7 9">
    <location>
        <begin position="47"/>
        <end position="48"/>
    </location>
    <ligand>
        <name>3-methyl-2-oxobutanoate</name>
        <dbReference type="ChEBI" id="CHEBI:11851"/>
    </ligand>
</feature>
<dbReference type="NCBIfam" id="NF001452">
    <property type="entry name" value="PRK00311.1"/>
    <property type="match status" value="1"/>
</dbReference>
<evidence type="ECO:0000256" key="6">
    <source>
        <dbReference type="ARBA" id="ARBA00056497"/>
    </source>
</evidence>
<organism evidence="11 12">
    <name type="scientific">Sporotomaculum syntrophicum</name>
    <dbReference type="NCBI Taxonomy" id="182264"/>
    <lineage>
        <taxon>Bacteria</taxon>
        <taxon>Bacillati</taxon>
        <taxon>Bacillota</taxon>
        <taxon>Clostridia</taxon>
        <taxon>Eubacteriales</taxon>
        <taxon>Desulfallaceae</taxon>
        <taxon>Sporotomaculum</taxon>
    </lineage>
</organism>
<evidence type="ECO:0000313" key="11">
    <source>
        <dbReference type="EMBL" id="KAF1084665.1"/>
    </source>
</evidence>
<comment type="caution">
    <text evidence="11">The sequence shown here is derived from an EMBL/GenBank/DDBJ whole genome shotgun (WGS) entry which is preliminary data.</text>
</comment>
<evidence type="ECO:0000256" key="10">
    <source>
        <dbReference type="PIRSR" id="PIRSR000388-3"/>
    </source>
</evidence>
<dbReference type="Proteomes" id="UP000798488">
    <property type="component" value="Unassembled WGS sequence"/>
</dbReference>
<dbReference type="HAMAP" id="MF_00156">
    <property type="entry name" value="PanB"/>
    <property type="match status" value="1"/>
</dbReference>
<sequence>MEKQKGNILKFKEMKQQGKKITMVTTYDFGMMSQVDKTDVDMILVGDSAANTMMGYEGTVHIDLDTMLVFCKAVANAAKHTFMVADMPFMTYEIGPEQAMLNAGRMIREGHADALKLEGGERIEHIVTALVKAGIPVMGHIGLTPQSAAQLGGFKVQGKSLESARQIVKDALALERAGVFAITLEAIPSPVAKIITDTVKVPTIGIGAGNDCDGQILVIHDLLGLFDRYTPKFVKRYANLGEDMQKAINTYCREVRDGVFPDEEHSFSMSKELAEQLAEELRKDGIL</sequence>
<dbReference type="CDD" id="cd06557">
    <property type="entry name" value="KPHMT-like"/>
    <property type="match status" value="1"/>
</dbReference>
<comment type="subcellular location">
    <subcellularLocation>
        <location evidence="7">Cytoplasm</location>
    </subcellularLocation>
</comment>
<dbReference type="Pfam" id="PF02548">
    <property type="entry name" value="Pantoate_transf"/>
    <property type="match status" value="1"/>
</dbReference>
<evidence type="ECO:0000256" key="9">
    <source>
        <dbReference type="PIRSR" id="PIRSR000388-2"/>
    </source>
</evidence>
<evidence type="ECO:0000256" key="3">
    <source>
        <dbReference type="ARBA" id="ARBA00011424"/>
    </source>
</evidence>
<dbReference type="PANTHER" id="PTHR20881:SF0">
    <property type="entry name" value="3-METHYL-2-OXOBUTANOATE HYDROXYMETHYLTRANSFERASE"/>
    <property type="match status" value="1"/>
</dbReference>
<evidence type="ECO:0000256" key="1">
    <source>
        <dbReference type="ARBA" id="ARBA00005033"/>
    </source>
</evidence>
<dbReference type="FunFam" id="3.20.20.60:FF:000003">
    <property type="entry name" value="3-methyl-2-oxobutanoate hydroxymethyltransferase"/>
    <property type="match status" value="1"/>
</dbReference>
<evidence type="ECO:0000256" key="2">
    <source>
        <dbReference type="ARBA" id="ARBA00008676"/>
    </source>
</evidence>
<dbReference type="Gene3D" id="3.20.20.60">
    <property type="entry name" value="Phosphoenolpyruvate-binding domains"/>
    <property type="match status" value="1"/>
</dbReference>
<feature type="binding site" evidence="7 10">
    <location>
        <position position="47"/>
    </location>
    <ligand>
        <name>Mg(2+)</name>
        <dbReference type="ChEBI" id="CHEBI:18420"/>
    </ligand>
</feature>
<keyword evidence="12" id="KW-1185">Reference proteome</keyword>
<feature type="binding site" evidence="7 10">
    <location>
        <position position="118"/>
    </location>
    <ligand>
        <name>Mg(2+)</name>
        <dbReference type="ChEBI" id="CHEBI:18420"/>
    </ligand>
</feature>
<dbReference type="InterPro" id="IPR040442">
    <property type="entry name" value="Pyrv_kinase-like_dom_sf"/>
</dbReference>
<dbReference type="EMBL" id="LSRS01000005">
    <property type="protein sequence ID" value="KAF1084665.1"/>
    <property type="molecule type" value="Genomic_DNA"/>
</dbReference>
<dbReference type="GO" id="GO:0015940">
    <property type="term" value="P:pantothenate biosynthetic process"/>
    <property type="evidence" value="ECO:0007669"/>
    <property type="project" value="UniProtKB-UniRule"/>
</dbReference>
<evidence type="ECO:0000256" key="7">
    <source>
        <dbReference type="HAMAP-Rule" id="MF_00156"/>
    </source>
</evidence>
<feature type="active site" description="Proton acceptor" evidence="7 8">
    <location>
        <position position="185"/>
    </location>
</feature>
<dbReference type="EC" id="2.1.2.11" evidence="7"/>
<reference evidence="11" key="1">
    <citation type="submission" date="2016-02" db="EMBL/GenBank/DDBJ databases">
        <title>Draft Genome Sequence of Sporotomaculum syntrophicum Strain FB, a Syntrophic Benzoate Degrader.</title>
        <authorList>
            <person name="Nobu M.K."/>
            <person name="Narihiro T."/>
            <person name="Qiu Y.-L."/>
            <person name="Ohashi A."/>
            <person name="Liu W.-T."/>
            <person name="Yuji S."/>
        </authorList>
    </citation>
    <scope>NUCLEOTIDE SEQUENCE</scope>
    <source>
        <strain evidence="11">FB</strain>
    </source>
</reference>
<keyword evidence="7 10" id="KW-0460">Magnesium</keyword>
<dbReference type="AlphaFoldDB" id="A0A9D2WPC1"/>
<gene>
    <name evidence="7 11" type="primary">panB</name>
    <name evidence="11" type="ORF">SPSYN_02444</name>
</gene>
<comment type="pathway">
    <text evidence="1 7">Cofactor biosynthesis; (R)-pantothenate biosynthesis; (R)-pantoate from 3-methyl-2-oxobutanoate: step 1/2.</text>
</comment>
<evidence type="ECO:0000313" key="12">
    <source>
        <dbReference type="Proteomes" id="UP000798488"/>
    </source>
</evidence>
<comment type="function">
    <text evidence="6 7">Catalyzes the reversible reaction in which hydroxymethyl group from 5,10-methylenetetrahydrofolate is transferred onto alpha-ketoisovalerate to form ketopantoate.</text>
</comment>
<dbReference type="RefSeq" id="WP_161822721.1">
    <property type="nucleotide sequence ID" value="NZ_LSRS01000005.1"/>
</dbReference>
<dbReference type="PANTHER" id="PTHR20881">
    <property type="entry name" value="3-METHYL-2-OXOBUTANOATE HYDROXYMETHYLTRANSFERASE"/>
    <property type="match status" value="1"/>
</dbReference>
<accession>A0A9D2WPC1</accession>